<dbReference type="Proteomes" id="UP001059597">
    <property type="component" value="Chromosome"/>
</dbReference>
<proteinExistence type="predicted"/>
<keyword evidence="2" id="KW-1185">Reference proteome</keyword>
<reference evidence="1" key="1">
    <citation type="submission" date="2022-06" db="EMBL/GenBank/DDBJ databases">
        <title>Complete genome sequence of Streptomyces nigrescens HEK616.</title>
        <authorList>
            <person name="Asamizu S."/>
            <person name="Onaka H."/>
        </authorList>
    </citation>
    <scope>NUCLEOTIDE SEQUENCE</scope>
    <source>
        <strain evidence="1">HEK616</strain>
    </source>
</reference>
<gene>
    <name evidence="1" type="ORF">HEK616_41360</name>
</gene>
<dbReference type="EMBL" id="AP026073">
    <property type="protein sequence ID" value="BDM70649.1"/>
    <property type="molecule type" value="Genomic_DNA"/>
</dbReference>
<name>A0ABN6QWT0_STRNI</name>
<sequence length="70" mass="7279">MEGEGHPGWGWVTVSGEPGQVRGARAVESAATGPGSWGVVAAWVVCAWILLERVDSSGVGVVLSGEWMWA</sequence>
<organism evidence="1 2">
    <name type="scientific">Streptomyces nigrescens</name>
    <dbReference type="NCBI Taxonomy" id="1920"/>
    <lineage>
        <taxon>Bacteria</taxon>
        <taxon>Bacillati</taxon>
        <taxon>Actinomycetota</taxon>
        <taxon>Actinomycetes</taxon>
        <taxon>Kitasatosporales</taxon>
        <taxon>Streptomycetaceae</taxon>
        <taxon>Streptomyces</taxon>
    </lineage>
</organism>
<accession>A0ABN6QWT0</accession>
<evidence type="ECO:0000313" key="1">
    <source>
        <dbReference type="EMBL" id="BDM70649.1"/>
    </source>
</evidence>
<protein>
    <submittedName>
        <fullName evidence="1">Uncharacterized protein</fullName>
    </submittedName>
</protein>
<evidence type="ECO:0000313" key="2">
    <source>
        <dbReference type="Proteomes" id="UP001059597"/>
    </source>
</evidence>